<keyword evidence="9" id="KW-1185">Reference proteome</keyword>
<proteinExistence type="inferred from homology"/>
<dbReference type="Proteomes" id="UP000199006">
    <property type="component" value="Unassembled WGS sequence"/>
</dbReference>
<evidence type="ECO:0000256" key="1">
    <source>
        <dbReference type="ARBA" id="ARBA00022679"/>
    </source>
</evidence>
<gene>
    <name evidence="8" type="ORF">SAMN02983006_02616</name>
</gene>
<dbReference type="GO" id="GO:0046314">
    <property type="term" value="P:phosphocreatine biosynthetic process"/>
    <property type="evidence" value="ECO:0007669"/>
    <property type="project" value="InterPro"/>
</dbReference>
<evidence type="ECO:0000313" key="9">
    <source>
        <dbReference type="Proteomes" id="UP000199006"/>
    </source>
</evidence>
<dbReference type="NCBIfam" id="NF002194">
    <property type="entry name" value="PRK01059.1-4"/>
    <property type="match status" value="1"/>
</dbReference>
<dbReference type="Pfam" id="PF00217">
    <property type="entry name" value="ATP-gua_Ptrans"/>
    <property type="match status" value="1"/>
</dbReference>
<dbReference type="PANTHER" id="PTHR11547">
    <property type="entry name" value="ARGININE OR CREATINE KINASE"/>
    <property type="match status" value="1"/>
</dbReference>
<accession>A0A1I4MH72</accession>
<sequence length="341" mass="39107">MINNLSDQDWLNDSGPEKDVILSSRIRLARNFNDFKFPNQSSKDEKDALLSEMCSKLDFLAADYKFTLMEELTENERNILQEEHLISKEHLLSPAGKALFLNNDQHISLMVNEEDHLRIQILHAGLSFEHLWEIIDQLDDQIDARLQYAFSEKWGYLTSCPTNVGTGIRVSAMCHLPALSISGRIDNILGTVGKFGLTVRGVYGEGSGSVGEIFQISNQITLGHSEHEIIENLTAIIIQIINEERKSREYLVRNNFLELKDNVNRSYGILKYAYQLSETEALKYLSRVKFGLDCNLLAEKLDNNFFSELLFKIRPAHLNYNNDLNQNNLNKKRAELIRNKL</sequence>
<dbReference type="PROSITE" id="PS00112">
    <property type="entry name" value="PHOSPHAGEN_KINASE"/>
    <property type="match status" value="1"/>
</dbReference>
<evidence type="ECO:0000256" key="3">
    <source>
        <dbReference type="ARBA" id="ARBA00022777"/>
    </source>
</evidence>
<dbReference type="PROSITE" id="PS51510">
    <property type="entry name" value="PHOSPHAGEN_KINASE_C"/>
    <property type="match status" value="1"/>
</dbReference>
<organism evidence="8 9">
    <name type="scientific">Halanaerobium salsuginis</name>
    <dbReference type="NCBI Taxonomy" id="29563"/>
    <lineage>
        <taxon>Bacteria</taxon>
        <taxon>Bacillati</taxon>
        <taxon>Bacillota</taxon>
        <taxon>Clostridia</taxon>
        <taxon>Halanaerobiales</taxon>
        <taxon>Halanaerobiaceae</taxon>
        <taxon>Halanaerobium</taxon>
    </lineage>
</organism>
<dbReference type="AlphaFoldDB" id="A0A1I4MH72"/>
<dbReference type="STRING" id="29563.SAMN02983006_02616"/>
<name>A0A1I4MH72_9FIRM</name>
<dbReference type="PANTHER" id="PTHR11547:SF38">
    <property type="entry name" value="ARGININE KINASE 1-RELATED"/>
    <property type="match status" value="1"/>
</dbReference>
<keyword evidence="4 5" id="KW-0067">ATP-binding</keyword>
<comment type="similarity">
    <text evidence="5 6">Belongs to the ATP:guanido phosphotransferase family.</text>
</comment>
<evidence type="ECO:0000256" key="4">
    <source>
        <dbReference type="ARBA" id="ARBA00022840"/>
    </source>
</evidence>
<dbReference type="CDD" id="cd07930">
    <property type="entry name" value="bacterial_phosphagen_kinase"/>
    <property type="match status" value="1"/>
</dbReference>
<dbReference type="GO" id="GO:0005615">
    <property type="term" value="C:extracellular space"/>
    <property type="evidence" value="ECO:0007669"/>
    <property type="project" value="TreeGrafter"/>
</dbReference>
<keyword evidence="3 5" id="KW-0418">Kinase</keyword>
<dbReference type="InterPro" id="IPR000749">
    <property type="entry name" value="ATP-guanido_PTrfase"/>
</dbReference>
<reference evidence="8 9" key="1">
    <citation type="submission" date="2016-10" db="EMBL/GenBank/DDBJ databases">
        <authorList>
            <person name="de Groot N.N."/>
        </authorList>
    </citation>
    <scope>NUCLEOTIDE SEQUENCE [LARGE SCALE GENOMIC DNA]</scope>
    <source>
        <strain evidence="8 9">ATCC 51327</strain>
    </source>
</reference>
<dbReference type="InterPro" id="IPR023660">
    <property type="entry name" value="Arg_Kinase"/>
</dbReference>
<dbReference type="EMBL" id="FOTI01000054">
    <property type="protein sequence ID" value="SFM02782.1"/>
    <property type="molecule type" value="Genomic_DNA"/>
</dbReference>
<feature type="binding site" evidence="5">
    <location>
        <begin position="169"/>
        <end position="173"/>
    </location>
    <ligand>
        <name>ATP</name>
        <dbReference type="ChEBI" id="CHEBI:30616"/>
    </ligand>
</feature>
<dbReference type="GO" id="GO:0005524">
    <property type="term" value="F:ATP binding"/>
    <property type="evidence" value="ECO:0007669"/>
    <property type="project" value="UniProtKB-UniRule"/>
</dbReference>
<dbReference type="OrthoDB" id="9791353at2"/>
<evidence type="ECO:0000313" key="8">
    <source>
        <dbReference type="EMBL" id="SFM02782.1"/>
    </source>
</evidence>
<evidence type="ECO:0000259" key="7">
    <source>
        <dbReference type="PROSITE" id="PS51510"/>
    </source>
</evidence>
<dbReference type="InterPro" id="IPR022414">
    <property type="entry name" value="ATP-guanido_PTrfase_cat"/>
</dbReference>
<keyword evidence="1 5" id="KW-0808">Transferase</keyword>
<dbReference type="SUPFAM" id="SSF55931">
    <property type="entry name" value="Glutamine synthetase/guanido kinase"/>
    <property type="match status" value="1"/>
</dbReference>
<feature type="binding site" evidence="5">
    <location>
        <position position="84"/>
    </location>
    <ligand>
        <name>ATP</name>
        <dbReference type="ChEBI" id="CHEBI:30616"/>
    </ligand>
</feature>
<feature type="binding site" evidence="5">
    <location>
        <position position="118"/>
    </location>
    <ligand>
        <name>ATP</name>
        <dbReference type="ChEBI" id="CHEBI:30616"/>
    </ligand>
</feature>
<dbReference type="InterPro" id="IPR022415">
    <property type="entry name" value="ATP-guanido_PTrfase_AS"/>
</dbReference>
<evidence type="ECO:0000256" key="5">
    <source>
        <dbReference type="PROSITE-ProRule" id="PRU00843"/>
    </source>
</evidence>
<feature type="binding site" evidence="5">
    <location>
        <begin position="23"/>
        <end position="27"/>
    </location>
    <ligand>
        <name>ATP</name>
        <dbReference type="ChEBI" id="CHEBI:30616"/>
    </ligand>
</feature>
<dbReference type="GO" id="GO:0004111">
    <property type="term" value="F:creatine kinase activity"/>
    <property type="evidence" value="ECO:0007669"/>
    <property type="project" value="InterPro"/>
</dbReference>
<feature type="domain" description="Phosphagen kinase C-terminal" evidence="7">
    <location>
        <begin position="20"/>
        <end position="247"/>
    </location>
</feature>
<dbReference type="InterPro" id="IPR014746">
    <property type="entry name" value="Gln_synth/guanido_kin_cat_dom"/>
</dbReference>
<protein>
    <submittedName>
        <fullName evidence="8">Arginine kinase</fullName>
    </submittedName>
</protein>
<evidence type="ECO:0000256" key="6">
    <source>
        <dbReference type="RuleBase" id="RU000505"/>
    </source>
</evidence>
<keyword evidence="2 5" id="KW-0547">Nucleotide-binding</keyword>
<dbReference type="Gene3D" id="3.30.590.10">
    <property type="entry name" value="Glutamine synthetase/guanido kinase, catalytic domain"/>
    <property type="match status" value="1"/>
</dbReference>
<evidence type="ECO:0000256" key="2">
    <source>
        <dbReference type="ARBA" id="ARBA00022741"/>
    </source>
</evidence>
<dbReference type="RefSeq" id="WP_089862612.1">
    <property type="nucleotide sequence ID" value="NZ_FOTI01000054.1"/>
</dbReference>
<feature type="binding site" evidence="5">
    <location>
        <begin position="200"/>
        <end position="205"/>
    </location>
    <ligand>
        <name>ATP</name>
        <dbReference type="ChEBI" id="CHEBI:30616"/>
    </ligand>
</feature>